<gene>
    <name evidence="2" type="ORF">GALL_401540</name>
</gene>
<dbReference type="EMBL" id="MLJW01001459">
    <property type="protein sequence ID" value="OIQ78148.1"/>
    <property type="molecule type" value="Genomic_DNA"/>
</dbReference>
<evidence type="ECO:0000313" key="2">
    <source>
        <dbReference type="EMBL" id="OIQ78148.1"/>
    </source>
</evidence>
<feature type="domain" description="HIT" evidence="1">
    <location>
        <begin position="14"/>
        <end position="121"/>
    </location>
</feature>
<dbReference type="PRINTS" id="PR00332">
    <property type="entry name" value="HISTRIAD"/>
</dbReference>
<accession>A0A1J5QDY0</accession>
<comment type="caution">
    <text evidence="2">The sequence shown here is derived from an EMBL/GenBank/DDBJ whole genome shotgun (WGS) entry which is preliminary data.</text>
</comment>
<keyword evidence="2" id="KW-0378">Hydrolase</keyword>
<dbReference type="Pfam" id="PF01230">
    <property type="entry name" value="HIT"/>
    <property type="match status" value="1"/>
</dbReference>
<dbReference type="Gene3D" id="3.30.428.10">
    <property type="entry name" value="HIT-like"/>
    <property type="match status" value="1"/>
</dbReference>
<proteinExistence type="predicted"/>
<dbReference type="InterPro" id="IPR036265">
    <property type="entry name" value="HIT-like_sf"/>
</dbReference>
<dbReference type="GO" id="GO:0016787">
    <property type="term" value="F:hydrolase activity"/>
    <property type="evidence" value="ECO:0007669"/>
    <property type="project" value="UniProtKB-KW"/>
</dbReference>
<dbReference type="PANTHER" id="PTHR23089">
    <property type="entry name" value="HISTIDINE TRIAD HIT PROTEIN"/>
    <property type="match status" value="1"/>
</dbReference>
<dbReference type="AlphaFoldDB" id="A0A1J5QDY0"/>
<dbReference type="InterPro" id="IPR001310">
    <property type="entry name" value="Histidine_triad_HIT"/>
</dbReference>
<sequence length="121" mass="13039">MEHSEGENLRDDCLFCGIADGRIPAEIVLSNELVVAFRDIAPTAPTHVLVIPREHFPNVEAISIHAPNLLAEMVRLAGSVAELDGLEGHRIVFNTGAIAGQSIFHAHLHLLGGRPLQWPAG</sequence>
<name>A0A1J5QDY0_9ZZZZ</name>
<dbReference type="InterPro" id="IPR011146">
    <property type="entry name" value="HIT-like"/>
</dbReference>
<dbReference type="EC" id="3.-.-.-" evidence="2"/>
<dbReference type="SUPFAM" id="SSF54197">
    <property type="entry name" value="HIT-like"/>
    <property type="match status" value="1"/>
</dbReference>
<organism evidence="2">
    <name type="scientific">mine drainage metagenome</name>
    <dbReference type="NCBI Taxonomy" id="410659"/>
    <lineage>
        <taxon>unclassified sequences</taxon>
        <taxon>metagenomes</taxon>
        <taxon>ecological metagenomes</taxon>
    </lineage>
</organism>
<reference evidence="2" key="1">
    <citation type="submission" date="2016-10" db="EMBL/GenBank/DDBJ databases">
        <title>Sequence of Gallionella enrichment culture.</title>
        <authorList>
            <person name="Poehlein A."/>
            <person name="Muehling M."/>
            <person name="Daniel R."/>
        </authorList>
    </citation>
    <scope>NUCLEOTIDE SEQUENCE</scope>
</reference>
<protein>
    <submittedName>
        <fullName evidence="2">HIT-like protein</fullName>
        <ecNumber evidence="2">3.-.-.-</ecNumber>
    </submittedName>
</protein>
<evidence type="ECO:0000259" key="1">
    <source>
        <dbReference type="PROSITE" id="PS51084"/>
    </source>
</evidence>
<dbReference type="PROSITE" id="PS51084">
    <property type="entry name" value="HIT_2"/>
    <property type="match status" value="1"/>
</dbReference>